<protein>
    <submittedName>
        <fullName evidence="2">Lactonase, 7-bladed beta-propeller-domain-containing protein</fullName>
    </submittedName>
</protein>
<dbReference type="PANTHER" id="PTHR30344:SF7">
    <property type="entry name" value="DUF2415 DOMAIN-CONTAINING PROTEIN"/>
    <property type="match status" value="1"/>
</dbReference>
<proteinExistence type="inferred from homology"/>
<dbReference type="PANTHER" id="PTHR30344">
    <property type="entry name" value="6-PHOSPHOGLUCONOLACTONASE-RELATED"/>
    <property type="match status" value="1"/>
</dbReference>
<organism evidence="2 3">
    <name type="scientific">Crepidotus variabilis</name>
    <dbReference type="NCBI Taxonomy" id="179855"/>
    <lineage>
        <taxon>Eukaryota</taxon>
        <taxon>Fungi</taxon>
        <taxon>Dikarya</taxon>
        <taxon>Basidiomycota</taxon>
        <taxon>Agaricomycotina</taxon>
        <taxon>Agaricomycetes</taxon>
        <taxon>Agaricomycetidae</taxon>
        <taxon>Agaricales</taxon>
        <taxon>Agaricineae</taxon>
        <taxon>Crepidotaceae</taxon>
        <taxon>Crepidotus</taxon>
    </lineage>
</organism>
<evidence type="ECO:0000313" key="3">
    <source>
        <dbReference type="Proteomes" id="UP000807306"/>
    </source>
</evidence>
<dbReference type="Pfam" id="PF10282">
    <property type="entry name" value="Lactonase"/>
    <property type="match status" value="1"/>
</dbReference>
<dbReference type="InterPro" id="IPR015943">
    <property type="entry name" value="WD40/YVTN_repeat-like_dom_sf"/>
</dbReference>
<dbReference type="EMBL" id="MU157922">
    <property type="protein sequence ID" value="KAF9523233.1"/>
    <property type="molecule type" value="Genomic_DNA"/>
</dbReference>
<comment type="caution">
    <text evidence="2">The sequence shown here is derived from an EMBL/GenBank/DDBJ whole genome shotgun (WGS) entry which is preliminary data.</text>
</comment>
<gene>
    <name evidence="2" type="ORF">CPB83DRAFT_863243</name>
</gene>
<dbReference type="Gene3D" id="2.130.10.10">
    <property type="entry name" value="YVTN repeat-like/Quinoprotein amine dehydrogenase"/>
    <property type="match status" value="1"/>
</dbReference>
<dbReference type="InterPro" id="IPR050282">
    <property type="entry name" value="Cycloisomerase_2"/>
</dbReference>
<comment type="similarity">
    <text evidence="1">Belongs to the cycloisomerase 2 family.</text>
</comment>
<dbReference type="InterPro" id="IPR019405">
    <property type="entry name" value="Lactonase_7-beta_prop"/>
</dbReference>
<dbReference type="SUPFAM" id="SSF51004">
    <property type="entry name" value="C-terminal (heme d1) domain of cytochrome cd1-nitrite reductase"/>
    <property type="match status" value="1"/>
</dbReference>
<dbReference type="OrthoDB" id="9972196at2759"/>
<keyword evidence="3" id="KW-1185">Reference proteome</keyword>
<name>A0A9P6JJP8_9AGAR</name>
<accession>A0A9P6JJP8</accession>
<dbReference type="InterPro" id="IPR011048">
    <property type="entry name" value="Haem_d1_sf"/>
</dbReference>
<dbReference type="AlphaFoldDB" id="A0A9P6JJP8"/>
<dbReference type="GO" id="GO:0017057">
    <property type="term" value="F:6-phosphogluconolactonase activity"/>
    <property type="evidence" value="ECO:0007669"/>
    <property type="project" value="TreeGrafter"/>
</dbReference>
<reference evidence="2" key="1">
    <citation type="submission" date="2020-11" db="EMBL/GenBank/DDBJ databases">
        <authorList>
            <consortium name="DOE Joint Genome Institute"/>
            <person name="Ahrendt S."/>
            <person name="Riley R."/>
            <person name="Andreopoulos W."/>
            <person name="Labutti K."/>
            <person name="Pangilinan J."/>
            <person name="Ruiz-Duenas F.J."/>
            <person name="Barrasa J.M."/>
            <person name="Sanchez-Garcia M."/>
            <person name="Camarero S."/>
            <person name="Miyauchi S."/>
            <person name="Serrano A."/>
            <person name="Linde D."/>
            <person name="Babiker R."/>
            <person name="Drula E."/>
            <person name="Ayuso-Fernandez I."/>
            <person name="Pacheco R."/>
            <person name="Padilla G."/>
            <person name="Ferreira P."/>
            <person name="Barriuso J."/>
            <person name="Kellner H."/>
            <person name="Castanera R."/>
            <person name="Alfaro M."/>
            <person name="Ramirez L."/>
            <person name="Pisabarro A.G."/>
            <person name="Kuo A."/>
            <person name="Tritt A."/>
            <person name="Lipzen A."/>
            <person name="He G."/>
            <person name="Yan M."/>
            <person name="Ng V."/>
            <person name="Cullen D."/>
            <person name="Martin F."/>
            <person name="Rosso M.-N."/>
            <person name="Henrissat B."/>
            <person name="Hibbett D."/>
            <person name="Martinez A.T."/>
            <person name="Grigoriev I.V."/>
        </authorList>
    </citation>
    <scope>NUCLEOTIDE SEQUENCE</scope>
    <source>
        <strain evidence="2">CBS 506.95</strain>
    </source>
</reference>
<dbReference type="Proteomes" id="UP000807306">
    <property type="component" value="Unassembled WGS sequence"/>
</dbReference>
<evidence type="ECO:0000256" key="1">
    <source>
        <dbReference type="ARBA" id="ARBA00005564"/>
    </source>
</evidence>
<sequence>MKFTILAGGHGAFISTYIFDDEKNTLILAHNSPTGPSPTWLALDPKNRNHLYAVNEATDGALQVFKVTKEGHLSAPLDTISSGGDSPAYAAVLSNRAVGIVNFSSGTGRIIPTSSDGTKFDTTAGTINFPSQENVSHPHQVVELNDELLIPDLGEDTIWRLVKASDGEYTIRGSIPQPEGSGPRHIAVHNDRLFVLHELSSTLSLSPLPSSFSTSPEVLQTVSIIPLNAPPNSEWHAGEILIPPSSDNFPSNAYIYVSNRNVGSEEGRRSLAAKGDPIAIFEHLNKGLTNERLVLVTHVDTGLDQVRAMKFSPGGEYLVAAGMTGKGGVVVFKRTERGRNLVEVARNSENETSLSFVWL</sequence>
<evidence type="ECO:0000313" key="2">
    <source>
        <dbReference type="EMBL" id="KAF9523233.1"/>
    </source>
</evidence>